<dbReference type="EMBL" id="GGFM01011595">
    <property type="protein sequence ID" value="MBW32346.1"/>
    <property type="molecule type" value="Transcribed_RNA"/>
</dbReference>
<evidence type="ECO:0000313" key="1">
    <source>
        <dbReference type="EMBL" id="MBW32346.1"/>
    </source>
</evidence>
<organism evidence="1">
    <name type="scientific">Anopheles braziliensis</name>
    <dbReference type="NCBI Taxonomy" id="58242"/>
    <lineage>
        <taxon>Eukaryota</taxon>
        <taxon>Metazoa</taxon>
        <taxon>Ecdysozoa</taxon>
        <taxon>Arthropoda</taxon>
        <taxon>Hexapoda</taxon>
        <taxon>Insecta</taxon>
        <taxon>Pterygota</taxon>
        <taxon>Neoptera</taxon>
        <taxon>Endopterygota</taxon>
        <taxon>Diptera</taxon>
        <taxon>Nematocera</taxon>
        <taxon>Culicoidea</taxon>
        <taxon>Culicidae</taxon>
        <taxon>Anophelinae</taxon>
        <taxon>Anopheles</taxon>
    </lineage>
</organism>
<protein>
    <submittedName>
        <fullName evidence="1">Putative secreted peptide</fullName>
    </submittedName>
</protein>
<sequence length="76" mass="8730">MTLRLSLVTRLCTVLTRCGYLMQLLFGILSKCFFRYSIAFRISNIVVRVCVPPPDQMRPRSLETMCVVSDHANYLA</sequence>
<name>A0A2M3ZUX1_9DIPT</name>
<proteinExistence type="predicted"/>
<reference evidence="1" key="1">
    <citation type="submission" date="2018-01" db="EMBL/GenBank/DDBJ databases">
        <title>An insight into the sialome of Amazonian anophelines.</title>
        <authorList>
            <person name="Ribeiro J.M."/>
            <person name="Scarpassa V."/>
            <person name="Calvo E."/>
        </authorList>
    </citation>
    <scope>NUCLEOTIDE SEQUENCE</scope>
    <source>
        <tissue evidence="1">Salivary glands</tissue>
    </source>
</reference>
<accession>A0A2M3ZUX1</accession>
<dbReference type="AlphaFoldDB" id="A0A2M3ZUX1"/>